<evidence type="ECO:0000313" key="1">
    <source>
        <dbReference type="EMBL" id="MFD1485376.1"/>
    </source>
</evidence>
<sequence length="116" mass="13371">MNYETKQNVFDDAAFNIKTSAPDGQKFADELRQRYAAALPDGLPVIPKAVGEYIKWGKTYGIAMYMMFSFKFVRSQEFRKLTDEVEDWIISNSDAFAIAWLLCAWRVEETGEVVRL</sequence>
<proteinExistence type="predicted"/>
<protein>
    <recommendedName>
        <fullName evidence="3">DUF1642 domain-containing protein</fullName>
    </recommendedName>
</protein>
<dbReference type="Proteomes" id="UP001597252">
    <property type="component" value="Unassembled WGS sequence"/>
</dbReference>
<gene>
    <name evidence="1" type="ORF">ACFQ5J_09055</name>
</gene>
<evidence type="ECO:0000313" key="2">
    <source>
        <dbReference type="Proteomes" id="UP001597252"/>
    </source>
</evidence>
<organism evidence="1 2">
    <name type="scientific">Lacticaseibacillus baoqingensis</name>
    <dbReference type="NCBI Taxonomy" id="2486013"/>
    <lineage>
        <taxon>Bacteria</taxon>
        <taxon>Bacillati</taxon>
        <taxon>Bacillota</taxon>
        <taxon>Bacilli</taxon>
        <taxon>Lactobacillales</taxon>
        <taxon>Lactobacillaceae</taxon>
        <taxon>Lacticaseibacillus</taxon>
    </lineage>
</organism>
<comment type="caution">
    <text evidence="1">The sequence shown here is derived from an EMBL/GenBank/DDBJ whole genome shotgun (WGS) entry which is preliminary data.</text>
</comment>
<name>A0ABW4EAC3_9LACO</name>
<evidence type="ECO:0008006" key="3">
    <source>
        <dbReference type="Google" id="ProtNLM"/>
    </source>
</evidence>
<dbReference type="EMBL" id="JBHTON010000028">
    <property type="protein sequence ID" value="MFD1485376.1"/>
    <property type="molecule type" value="Genomic_DNA"/>
</dbReference>
<dbReference type="RefSeq" id="WP_125751529.1">
    <property type="nucleotide sequence ID" value="NZ_JBHTON010000028.1"/>
</dbReference>
<keyword evidence="2" id="KW-1185">Reference proteome</keyword>
<accession>A0ABW4EAC3</accession>
<reference evidence="2" key="1">
    <citation type="journal article" date="2019" name="Int. J. Syst. Evol. Microbiol.">
        <title>The Global Catalogue of Microorganisms (GCM) 10K type strain sequencing project: providing services to taxonomists for standard genome sequencing and annotation.</title>
        <authorList>
            <consortium name="The Broad Institute Genomics Platform"/>
            <consortium name="The Broad Institute Genome Sequencing Center for Infectious Disease"/>
            <person name="Wu L."/>
            <person name="Ma J."/>
        </authorList>
    </citation>
    <scope>NUCLEOTIDE SEQUENCE [LARGE SCALE GENOMIC DNA]</scope>
    <source>
        <strain evidence="2">CCM 8903</strain>
    </source>
</reference>